<keyword evidence="3" id="KW-1185">Reference proteome</keyword>
<gene>
    <name evidence="2" type="ORF">GCM10009639_48400</name>
</gene>
<protein>
    <recommendedName>
        <fullName evidence="4">Secreted protein</fullName>
    </recommendedName>
</protein>
<dbReference type="Proteomes" id="UP001499863">
    <property type="component" value="Unassembled WGS sequence"/>
</dbReference>
<reference evidence="3" key="1">
    <citation type="journal article" date="2019" name="Int. J. Syst. Evol. Microbiol.">
        <title>The Global Catalogue of Microorganisms (GCM) 10K type strain sequencing project: providing services to taxonomists for standard genome sequencing and annotation.</title>
        <authorList>
            <consortium name="The Broad Institute Genomics Platform"/>
            <consortium name="The Broad Institute Genome Sequencing Center for Infectious Disease"/>
            <person name="Wu L."/>
            <person name="Ma J."/>
        </authorList>
    </citation>
    <scope>NUCLEOTIDE SEQUENCE [LARGE SCALE GENOMIC DNA]</scope>
    <source>
        <strain evidence="3">JCM 12393</strain>
    </source>
</reference>
<evidence type="ECO:0000313" key="3">
    <source>
        <dbReference type="Proteomes" id="UP001499863"/>
    </source>
</evidence>
<evidence type="ECO:0000256" key="1">
    <source>
        <dbReference type="SAM" id="SignalP"/>
    </source>
</evidence>
<name>A0ABP4J594_9ACTN</name>
<dbReference type="RefSeq" id="WP_344339260.1">
    <property type="nucleotide sequence ID" value="NZ_BAAAKJ010000258.1"/>
</dbReference>
<feature type="chain" id="PRO_5046295941" description="Secreted protein" evidence="1">
    <location>
        <begin position="31"/>
        <end position="325"/>
    </location>
</feature>
<feature type="signal peptide" evidence="1">
    <location>
        <begin position="1"/>
        <end position="30"/>
    </location>
</feature>
<dbReference type="EMBL" id="BAAAKJ010000258">
    <property type="protein sequence ID" value="GAA1403495.1"/>
    <property type="molecule type" value="Genomic_DNA"/>
</dbReference>
<sequence>MATHASPLSRPRLLTGGALLLLAVGCTSTAASDDKPAGAGLSVAPPSVSAVPTLVQAEDKALPIEAYLLTGEQGRQLATAKNALTDRCMARFGFTSIEPPAPSGAGGATTNLTQRRYFVTNATEAAQYGYGSKTPVTNAKPSAAPKPPAYELALTGSPNGAIAIMPGQTPQGGQDVNGQKVPPGGCLGEASGKLGAAPANNNGGDAQLALDVKDTGWKQSQTDPRLLAAFSAWSGCMKAKGYNYPTPMAATDDPQWQTLGASSEKARQTATADATCKAEHNVVGVWYTVESAYETALIEQNAEALSAIKQDIDKRVKLAAEALAS</sequence>
<proteinExistence type="predicted"/>
<evidence type="ECO:0000313" key="2">
    <source>
        <dbReference type="EMBL" id="GAA1403495.1"/>
    </source>
</evidence>
<accession>A0ABP4J594</accession>
<keyword evidence="1" id="KW-0732">Signal</keyword>
<organism evidence="2 3">
    <name type="scientific">Kitasatospora putterlickiae</name>
    <dbReference type="NCBI Taxonomy" id="221725"/>
    <lineage>
        <taxon>Bacteria</taxon>
        <taxon>Bacillati</taxon>
        <taxon>Actinomycetota</taxon>
        <taxon>Actinomycetes</taxon>
        <taxon>Kitasatosporales</taxon>
        <taxon>Streptomycetaceae</taxon>
        <taxon>Kitasatospora</taxon>
    </lineage>
</organism>
<comment type="caution">
    <text evidence="2">The sequence shown here is derived from an EMBL/GenBank/DDBJ whole genome shotgun (WGS) entry which is preliminary data.</text>
</comment>
<evidence type="ECO:0008006" key="4">
    <source>
        <dbReference type="Google" id="ProtNLM"/>
    </source>
</evidence>